<protein>
    <submittedName>
        <fullName evidence="2">tRNA threonylcarbamoyladenosine biosynthesis protein TsaB</fullName>
    </submittedName>
</protein>
<proteinExistence type="predicted"/>
<sequence>MKTASAGISSANPSHTLIDYDMTISDWPVPDSLAAPSVPASIDDAIQIAIETTGHSGSIAVLEGEYVHQAHQLPDGQRTAASLAPALSQQLAWCAKREKLPHFVSIASGPGSFTGLRIGITTAKTFCYARQLPLVAVDSLQAIAANLFQQNQSIEDLIVGINAFRKQTFAGHFTRSGTLPVLSDLAHQEGHGIVQVYDASEWADVQRDAGAEVRFGGEAKVFDEAYQTRFVDRETPDAIGVGLSAIRLAKRGEFCDPMALKPRYLKESSAEERLKS</sequence>
<accession>A0A517NTD7</accession>
<feature type="domain" description="Gcp-like" evidence="1">
    <location>
        <begin position="88"/>
        <end position="172"/>
    </location>
</feature>
<name>A0A517NTD7_9BACT</name>
<dbReference type="Pfam" id="PF00814">
    <property type="entry name" value="TsaD"/>
    <property type="match status" value="1"/>
</dbReference>
<organism evidence="2 3">
    <name type="scientific">Stieleria marina</name>
    <dbReference type="NCBI Taxonomy" id="1930275"/>
    <lineage>
        <taxon>Bacteria</taxon>
        <taxon>Pseudomonadati</taxon>
        <taxon>Planctomycetota</taxon>
        <taxon>Planctomycetia</taxon>
        <taxon>Pirellulales</taxon>
        <taxon>Pirellulaceae</taxon>
        <taxon>Stieleria</taxon>
    </lineage>
</organism>
<evidence type="ECO:0000313" key="2">
    <source>
        <dbReference type="EMBL" id="QDT10387.1"/>
    </source>
</evidence>
<dbReference type="RefSeq" id="WP_145417937.1">
    <property type="nucleotide sequence ID" value="NZ_CP036526.1"/>
</dbReference>
<dbReference type="Gene3D" id="3.30.420.40">
    <property type="match status" value="2"/>
</dbReference>
<dbReference type="InterPro" id="IPR000905">
    <property type="entry name" value="Gcp-like_dom"/>
</dbReference>
<dbReference type="InterPro" id="IPR043129">
    <property type="entry name" value="ATPase_NBD"/>
</dbReference>
<dbReference type="AlphaFoldDB" id="A0A517NTD7"/>
<evidence type="ECO:0000313" key="3">
    <source>
        <dbReference type="Proteomes" id="UP000319817"/>
    </source>
</evidence>
<dbReference type="InterPro" id="IPR022496">
    <property type="entry name" value="T6A_TsaB"/>
</dbReference>
<dbReference type="OrthoDB" id="9784166at2"/>
<gene>
    <name evidence="2" type="primary">tsaB</name>
    <name evidence="2" type="ORF">K239x_23430</name>
</gene>
<evidence type="ECO:0000259" key="1">
    <source>
        <dbReference type="Pfam" id="PF00814"/>
    </source>
</evidence>
<dbReference type="GO" id="GO:0002949">
    <property type="term" value="P:tRNA threonylcarbamoyladenosine modification"/>
    <property type="evidence" value="ECO:0007669"/>
    <property type="project" value="InterPro"/>
</dbReference>
<dbReference type="Proteomes" id="UP000319817">
    <property type="component" value="Chromosome"/>
</dbReference>
<dbReference type="EMBL" id="CP036526">
    <property type="protein sequence ID" value="QDT10387.1"/>
    <property type="molecule type" value="Genomic_DNA"/>
</dbReference>
<reference evidence="2 3" key="1">
    <citation type="submission" date="2019-02" db="EMBL/GenBank/DDBJ databases">
        <title>Deep-cultivation of Planctomycetes and their phenomic and genomic characterization uncovers novel biology.</title>
        <authorList>
            <person name="Wiegand S."/>
            <person name="Jogler M."/>
            <person name="Boedeker C."/>
            <person name="Pinto D."/>
            <person name="Vollmers J."/>
            <person name="Rivas-Marin E."/>
            <person name="Kohn T."/>
            <person name="Peeters S.H."/>
            <person name="Heuer A."/>
            <person name="Rast P."/>
            <person name="Oberbeckmann S."/>
            <person name="Bunk B."/>
            <person name="Jeske O."/>
            <person name="Meyerdierks A."/>
            <person name="Storesund J.E."/>
            <person name="Kallscheuer N."/>
            <person name="Luecker S."/>
            <person name="Lage O.M."/>
            <person name="Pohl T."/>
            <person name="Merkel B.J."/>
            <person name="Hornburger P."/>
            <person name="Mueller R.-W."/>
            <person name="Bruemmer F."/>
            <person name="Labrenz M."/>
            <person name="Spormann A.M."/>
            <person name="Op den Camp H."/>
            <person name="Overmann J."/>
            <person name="Amann R."/>
            <person name="Jetten M.S.M."/>
            <person name="Mascher T."/>
            <person name="Medema M.H."/>
            <person name="Devos D.P."/>
            <person name="Kaster A.-K."/>
            <person name="Ovreas L."/>
            <person name="Rohde M."/>
            <person name="Galperin M.Y."/>
            <person name="Jogler C."/>
        </authorList>
    </citation>
    <scope>NUCLEOTIDE SEQUENCE [LARGE SCALE GENOMIC DNA]</scope>
    <source>
        <strain evidence="2 3">K23_9</strain>
    </source>
</reference>
<dbReference type="SUPFAM" id="SSF53067">
    <property type="entry name" value="Actin-like ATPase domain"/>
    <property type="match status" value="1"/>
</dbReference>
<keyword evidence="3" id="KW-1185">Reference proteome</keyword>
<dbReference type="NCBIfam" id="TIGR03725">
    <property type="entry name" value="T6A_YeaZ"/>
    <property type="match status" value="1"/>
</dbReference>